<comment type="caution">
    <text evidence="1">The sequence shown here is derived from an EMBL/GenBank/DDBJ whole genome shotgun (WGS) entry which is preliminary data.</text>
</comment>
<keyword evidence="2" id="KW-1185">Reference proteome</keyword>
<protein>
    <submittedName>
        <fullName evidence="1">Uncharacterized protein</fullName>
    </submittedName>
</protein>
<dbReference type="Proteomes" id="UP001212170">
    <property type="component" value="Unassembled WGS sequence"/>
</dbReference>
<accession>A0ABT4W5Z2</accession>
<name>A0ABT4W5Z2_9FLAO</name>
<dbReference type="RefSeq" id="WP_271333899.1">
    <property type="nucleotide sequence ID" value="NZ_JAMZNK010000001.1"/>
</dbReference>
<sequence>MEFYITKQRLETVSNMADFDKINANLVPDVFKYKNKSYVCVGSVSSLAKGLITVSCHEIIPLDKYEGSVKPEYSNKHYSLVLEGKRERGYNARLLKSGSQKFVMINPMIHFKPLKEEPQLNLF</sequence>
<proteinExistence type="predicted"/>
<reference evidence="1 2" key="1">
    <citation type="journal article" date="2023" name="Chemosphere">
        <title>Whole genome analysis of Flavobacterium aziz-sancarii sp. nov., isolated from Ardley Island (Antarctica), revealed a rich resistome and bioremediation potential.</title>
        <authorList>
            <person name="Otur C."/>
            <person name="Okay S."/>
            <person name="Kurt-Kizildogan A."/>
        </authorList>
    </citation>
    <scope>NUCLEOTIDE SEQUENCE [LARGE SCALE GENOMIC DNA]</scope>
    <source>
        <strain evidence="1 2">AC</strain>
    </source>
</reference>
<evidence type="ECO:0000313" key="2">
    <source>
        <dbReference type="Proteomes" id="UP001212170"/>
    </source>
</evidence>
<organism evidence="1 2">
    <name type="scientific">Flavobacterium azizsancarii</name>
    <dbReference type="NCBI Taxonomy" id="2961580"/>
    <lineage>
        <taxon>Bacteria</taxon>
        <taxon>Pseudomonadati</taxon>
        <taxon>Bacteroidota</taxon>
        <taxon>Flavobacteriia</taxon>
        <taxon>Flavobacteriales</taxon>
        <taxon>Flavobacteriaceae</taxon>
        <taxon>Flavobacterium</taxon>
    </lineage>
</organism>
<dbReference type="EMBL" id="JAMZNK010000001">
    <property type="protein sequence ID" value="MDA6068015.1"/>
    <property type="molecule type" value="Genomic_DNA"/>
</dbReference>
<evidence type="ECO:0000313" key="1">
    <source>
        <dbReference type="EMBL" id="MDA6068015.1"/>
    </source>
</evidence>
<gene>
    <name evidence="1" type="ORF">NJT12_00160</name>
</gene>